<accession>M4QSY0</accession>
<keyword evidence="2" id="KW-1185">Reference proteome</keyword>
<dbReference type="SUPFAM" id="SSF64210">
    <property type="entry name" value="Head-to-tail joining protein W, gpW"/>
    <property type="match status" value="1"/>
</dbReference>
<dbReference type="Pfam" id="PF02831">
    <property type="entry name" value="gpW"/>
    <property type="match status" value="1"/>
</dbReference>
<dbReference type="RefSeq" id="YP_007674919.1">
    <property type="nucleotide sequence ID" value="NC_020853.1"/>
</dbReference>
<sequence>MTKDECIALKARIDRLDKAYEDLVTGNSARVLVDQNGERIEFTSANAPRLSTYIHGLKSTYGSSCELQPAASSGPMRFMF</sequence>
<reference evidence="1 2" key="1">
    <citation type="submission" date="2010-10" db="EMBL/GenBank/DDBJ databases">
        <title>The Genome Sequence of Loktanella phage pCB2051-A.</title>
        <authorList>
            <consortium name="The Broad Institute Genome Sequencing Platform"/>
            <person name="Henn M.R."/>
            <person name="Buchan A."/>
            <person name="Levin J."/>
            <person name="Malboeuf C."/>
            <person name="Casali M."/>
            <person name="Russ C."/>
            <person name="Lennon N."/>
            <person name="Chapman S.B."/>
            <person name="Erlich R."/>
            <person name="Young S.K."/>
            <person name="Yandava C."/>
            <person name="Zeng Q."/>
            <person name="Alvarado L."/>
            <person name="Anderson S."/>
            <person name="Berlin A."/>
            <person name="Chen Z."/>
            <person name="Freedman E."/>
            <person name="Gellesch M."/>
            <person name="Goldberg J."/>
            <person name="Green L."/>
            <person name="Griggs A."/>
            <person name="Gujja S."/>
            <person name="Heilman E.R."/>
            <person name="Heiman D."/>
            <person name="Hollinger A."/>
            <person name="Howarth C."/>
            <person name="Larson L."/>
            <person name="Mehta T."/>
            <person name="Pearson M."/>
            <person name="Roberts A."/>
            <person name="Ryan E."/>
            <person name="Saif S."/>
            <person name="Shea T."/>
            <person name="Shenoy N."/>
            <person name="Sisk P."/>
            <person name="Stolte C."/>
            <person name="Sykes S."/>
            <person name="White J."/>
            <person name="Haas B."/>
            <person name="Nusbaum C."/>
            <person name="Birren B."/>
        </authorList>
    </citation>
    <scope>NUCLEOTIDE SEQUENCE [LARGE SCALE GENOMIC DNA]</scope>
    <source>
        <strain evidence="2">pCB2051-A</strain>
    </source>
</reference>
<dbReference type="InterPro" id="IPR036626">
    <property type="entry name" value="GpW_sf"/>
</dbReference>
<dbReference type="OrthoDB" id="19003at10239"/>
<organism evidence="1 2">
    <name type="scientific">Loktanella phage pCB2051-A</name>
    <dbReference type="NCBI Taxonomy" id="754044"/>
    <lineage>
        <taxon>Viruses</taxon>
        <taxon>Duplodnaviria</taxon>
        <taxon>Heunggongvirae</taxon>
        <taxon>Uroviricota</taxon>
        <taxon>Caudoviricetes</taxon>
        <taxon>Casjensviridae</taxon>
        <taxon>Broinstvirus</taxon>
        <taxon>Broinstvirus pCB2051A</taxon>
    </lineage>
</organism>
<gene>
    <name evidence="1" type="ORF">LOKG_00022</name>
</gene>
<proteinExistence type="predicted"/>
<dbReference type="Gene3D" id="3.30.1580.10">
    <property type="entry name" value="Head-to-tail joining protein W"/>
    <property type="match status" value="1"/>
</dbReference>
<dbReference type="GeneID" id="15011491"/>
<dbReference type="GO" id="GO:0019058">
    <property type="term" value="P:viral life cycle"/>
    <property type="evidence" value="ECO:0007669"/>
    <property type="project" value="InterPro"/>
</dbReference>
<evidence type="ECO:0000313" key="1">
    <source>
        <dbReference type="EMBL" id="AGH31459.1"/>
    </source>
</evidence>
<dbReference type="EMBL" id="HQ632859">
    <property type="protein sequence ID" value="AGH31459.1"/>
    <property type="molecule type" value="Genomic_DNA"/>
</dbReference>
<dbReference type="KEGG" id="vg:15011491"/>
<evidence type="ECO:0008006" key="3">
    <source>
        <dbReference type="Google" id="ProtNLM"/>
    </source>
</evidence>
<evidence type="ECO:0000313" key="2">
    <source>
        <dbReference type="Proteomes" id="UP000201389"/>
    </source>
</evidence>
<dbReference type="Proteomes" id="UP000201389">
    <property type="component" value="Segment"/>
</dbReference>
<name>M4QSY0_9CAUD</name>
<dbReference type="InterPro" id="IPR004174">
    <property type="entry name" value="GpW"/>
</dbReference>
<protein>
    <recommendedName>
        <fullName evidence="3">Head-to-tail joining protein</fullName>
    </recommendedName>
</protein>